<sequence length="386" mass="45308">MNRLVLKELCINNKKIYFNRGMNYIVGRNGTGKTLFFKLVMYALGLKSEYELKSKFSVSLLCDFGDKEVNIVRENGSNIITFETDYDSAKKFKVNSKEFKAYYNKLLEPSFKKIKDENIGLDILKFGFMSDAIENASLQAAIRRKNLIHSILGVDLQYTAQLEKDLDVIKKEIQKELIINDSIEDFMQDVISRGMKNENIDKRNLNVMQDIMNQQYEQIQSEFLDKRLFFEKAQSVVAQTTLEQEKSYEERLSIIEQFYFRLIKEIGLEVQSEKAFYMGREIIDNLKLISRSSPFSGSERNIRLLCSVIALMRHGYDERHNGSGLIFDDMFQFDYSKEIREKLYQVINEETRDDNLQYIKNLTEDNRNIPREAIILDLNNEKWGLL</sequence>
<proteinExistence type="predicted"/>
<evidence type="ECO:0000313" key="2">
    <source>
        <dbReference type="Proteomes" id="UP000440820"/>
    </source>
</evidence>
<evidence type="ECO:0000313" key="1">
    <source>
        <dbReference type="EMBL" id="QHA17419.1"/>
    </source>
</evidence>
<dbReference type="Gene3D" id="3.40.50.300">
    <property type="entry name" value="P-loop containing nucleotide triphosphate hydrolases"/>
    <property type="match status" value="1"/>
</dbReference>
<dbReference type="InterPro" id="IPR027417">
    <property type="entry name" value="P-loop_NTPase"/>
</dbReference>
<evidence type="ECO:0008006" key="3">
    <source>
        <dbReference type="Google" id="ProtNLM"/>
    </source>
</evidence>
<reference evidence="1 2" key="1">
    <citation type="submission" date="2019-12" db="EMBL/GenBank/DDBJ databases">
        <title>Bacillus toyonensis BV-17 genome.</title>
        <authorList>
            <person name="Chen J."/>
        </authorList>
    </citation>
    <scope>NUCLEOTIDE SEQUENCE [LARGE SCALE GENOMIC DNA]</scope>
    <source>
        <strain evidence="1 2">BV-17</strain>
    </source>
</reference>
<name>A0ABX6G6P2_9BACI</name>
<keyword evidence="2" id="KW-1185">Reference proteome</keyword>
<dbReference type="EMBL" id="CP047044">
    <property type="protein sequence ID" value="QHA17419.1"/>
    <property type="molecule type" value="Genomic_DNA"/>
</dbReference>
<accession>A0ABX6G6P2</accession>
<dbReference type="RefSeq" id="WP_097860603.1">
    <property type="nucleotide sequence ID" value="NZ_JABTXX010000006.1"/>
</dbReference>
<dbReference type="Proteomes" id="UP000440820">
    <property type="component" value="Chromosome"/>
</dbReference>
<protein>
    <recommendedName>
        <fullName evidence="3">Rad50/SbcC-type AAA domain-containing protein</fullName>
    </recommendedName>
</protein>
<organism evidence="1 2">
    <name type="scientific">Bacillus toyonensis</name>
    <dbReference type="NCBI Taxonomy" id="155322"/>
    <lineage>
        <taxon>Bacteria</taxon>
        <taxon>Bacillati</taxon>
        <taxon>Bacillota</taxon>
        <taxon>Bacilli</taxon>
        <taxon>Bacillales</taxon>
        <taxon>Bacillaceae</taxon>
        <taxon>Bacillus</taxon>
        <taxon>Bacillus cereus group</taxon>
    </lineage>
</organism>
<dbReference type="SUPFAM" id="SSF52540">
    <property type="entry name" value="P-loop containing nucleoside triphosphate hydrolases"/>
    <property type="match status" value="1"/>
</dbReference>
<gene>
    <name evidence="1" type="ORF">GPA05_10505</name>
</gene>